<evidence type="ECO:0000313" key="7">
    <source>
        <dbReference type="Proteomes" id="UP000224076"/>
    </source>
</evidence>
<dbReference type="SUPFAM" id="SSF53448">
    <property type="entry name" value="Nucleotide-diphospho-sugar transferases"/>
    <property type="match status" value="1"/>
</dbReference>
<keyword evidence="3" id="KW-0342">GTP-binding</keyword>
<keyword evidence="6" id="KW-0808">Transferase</keyword>
<dbReference type="EMBL" id="NVDG01000026">
    <property type="protein sequence ID" value="PFU41591.1"/>
    <property type="molecule type" value="Genomic_DNA"/>
</dbReference>
<dbReference type="InterPro" id="IPR002041">
    <property type="entry name" value="Ran_GTPase"/>
</dbReference>
<accession>A0A2B3TWI7</accession>
<dbReference type="InterPro" id="IPR029044">
    <property type="entry name" value="Nucleotide-diphossugar_trans"/>
</dbReference>
<dbReference type="SUPFAM" id="SSF53756">
    <property type="entry name" value="UDP-Glycosyltransferase/glycogen phosphorylase"/>
    <property type="match status" value="1"/>
</dbReference>
<dbReference type="AlphaFoldDB" id="A0A2B3TWI7"/>
<dbReference type="RefSeq" id="WP_098665900.1">
    <property type="nucleotide sequence ID" value="NZ_NVDG01000026.1"/>
</dbReference>
<proteinExistence type="inferred from homology"/>
<dbReference type="Gene3D" id="3.90.550.10">
    <property type="entry name" value="Spore Coat Polysaccharide Biosynthesis Protein SpsA, Chain A"/>
    <property type="match status" value="1"/>
</dbReference>
<dbReference type="PROSITE" id="PS51418">
    <property type="entry name" value="RAN"/>
    <property type="match status" value="1"/>
</dbReference>
<dbReference type="PANTHER" id="PTHR43685">
    <property type="entry name" value="GLYCOSYLTRANSFERASE"/>
    <property type="match status" value="1"/>
</dbReference>
<dbReference type="GO" id="GO:0005525">
    <property type="term" value="F:GTP binding"/>
    <property type="evidence" value="ECO:0007669"/>
    <property type="project" value="UniProtKB-KW"/>
</dbReference>
<dbReference type="GO" id="GO:0006913">
    <property type="term" value="P:nucleocytoplasmic transport"/>
    <property type="evidence" value="ECO:0007669"/>
    <property type="project" value="InterPro"/>
</dbReference>
<evidence type="ECO:0000259" key="4">
    <source>
        <dbReference type="Pfam" id="PF00535"/>
    </source>
</evidence>
<gene>
    <name evidence="6" type="ORF">COK86_15880</name>
</gene>
<dbReference type="Pfam" id="PF13524">
    <property type="entry name" value="Glyco_trans_1_2"/>
    <property type="match status" value="1"/>
</dbReference>
<dbReference type="GO" id="GO:0016740">
    <property type="term" value="F:transferase activity"/>
    <property type="evidence" value="ECO:0007669"/>
    <property type="project" value="UniProtKB-KW"/>
</dbReference>
<evidence type="ECO:0000313" key="6">
    <source>
        <dbReference type="EMBL" id="PFU41591.1"/>
    </source>
</evidence>
<dbReference type="Gene3D" id="3.40.50.2000">
    <property type="entry name" value="Glycogen Phosphorylase B"/>
    <property type="match status" value="1"/>
</dbReference>
<keyword evidence="2" id="KW-0547">Nucleotide-binding</keyword>
<reference evidence="6 7" key="1">
    <citation type="submission" date="2017-09" db="EMBL/GenBank/DDBJ databases">
        <title>Large-scale bioinformatics analysis of Bacillus genomes uncovers conserved roles of natural products in bacterial physiology.</title>
        <authorList>
            <consortium name="Agbiome Team Llc"/>
            <person name="Bleich R.M."/>
            <person name="Grubbs K.J."/>
            <person name="Santa Maria K.C."/>
            <person name="Allen S.E."/>
            <person name="Farag S."/>
            <person name="Shank E.A."/>
            <person name="Bowers A."/>
        </authorList>
    </citation>
    <scope>NUCLEOTIDE SEQUENCE [LARGE SCALE GENOMIC DNA]</scope>
    <source>
        <strain evidence="6 7">AFS061806</strain>
    </source>
</reference>
<feature type="domain" description="Glycosyltransferase 2-like" evidence="4">
    <location>
        <begin position="552"/>
        <end position="670"/>
    </location>
</feature>
<dbReference type="InterPro" id="IPR001173">
    <property type="entry name" value="Glyco_trans_2-like"/>
</dbReference>
<comment type="caution">
    <text evidence="6">The sequence shown here is derived from an EMBL/GenBank/DDBJ whole genome shotgun (WGS) entry which is preliminary data.</text>
</comment>
<feature type="domain" description="Spore protein YkvP/CgeB glycosyl transferase-like" evidence="5">
    <location>
        <begin position="405"/>
        <end position="535"/>
    </location>
</feature>
<evidence type="ECO:0000259" key="5">
    <source>
        <dbReference type="Pfam" id="PF13524"/>
    </source>
</evidence>
<organism evidence="6 7">
    <name type="scientific">Bacillus cereus</name>
    <dbReference type="NCBI Taxonomy" id="1396"/>
    <lineage>
        <taxon>Bacteria</taxon>
        <taxon>Bacillati</taxon>
        <taxon>Bacillota</taxon>
        <taxon>Bacilli</taxon>
        <taxon>Bacillales</taxon>
        <taxon>Bacillaceae</taxon>
        <taxon>Bacillus</taxon>
        <taxon>Bacillus cereus group</taxon>
    </lineage>
</organism>
<dbReference type="InterPro" id="IPR050834">
    <property type="entry name" value="Glycosyltransf_2"/>
</dbReference>
<evidence type="ECO:0000256" key="3">
    <source>
        <dbReference type="ARBA" id="ARBA00023134"/>
    </source>
</evidence>
<comment type="similarity">
    <text evidence="1">Belongs to the glycosyltransferase 2 family.</text>
</comment>
<dbReference type="Proteomes" id="UP000224076">
    <property type="component" value="Unassembled WGS sequence"/>
</dbReference>
<dbReference type="Pfam" id="PF00535">
    <property type="entry name" value="Glycos_transf_2"/>
    <property type="match status" value="1"/>
</dbReference>
<protein>
    <submittedName>
        <fullName evidence="6">Glycosyl transferase family 2</fullName>
    </submittedName>
</protein>
<evidence type="ECO:0000256" key="1">
    <source>
        <dbReference type="ARBA" id="ARBA00006739"/>
    </source>
</evidence>
<name>A0A2B3TWI7_BACCE</name>
<dbReference type="GO" id="GO:0003924">
    <property type="term" value="F:GTPase activity"/>
    <property type="evidence" value="ECO:0007669"/>
    <property type="project" value="InterPro"/>
</dbReference>
<dbReference type="PANTHER" id="PTHR43685:SF11">
    <property type="entry name" value="GLYCOSYLTRANSFERASE TAGX-RELATED"/>
    <property type="match status" value="1"/>
</dbReference>
<evidence type="ECO:0000256" key="2">
    <source>
        <dbReference type="ARBA" id="ARBA00022741"/>
    </source>
</evidence>
<dbReference type="InterPro" id="IPR055259">
    <property type="entry name" value="YkvP/CgeB_Glyco_trans-like"/>
</dbReference>
<sequence>MLKITQLKNRLQTIQQTKNALLNHPALKELKNIDDIKLVISDVQDKEWFISKDYKKIIKVEENVIELKQEREKFIYISYQEKNINFAEKPQNELLDLDAKKMYHVRFQGEKVGDVEAHLYFIMYPKSGNPRSEIIPLGNEMKFNLSPNTESIRIGLKFIGGGTIKFNAVEITQCNPVQKLTLVEGVAESENKLDKFSKYVQDVAKHRNQLQVSKDTKIAVILDEFSYECFKYEANLLPITQKNWKEVIEQESPEMLLVESAWAGNKGAWNYKVANLHKNNRHPQLKELVDFCKLKGIPTVFWDKEGKDNFEVFKEAGSYFDYIFVTDEHNIENFKGVAKHDRVYPLSFAAQPRIHNPINKNRGKLGTVAFSGSWYGNKHPDRIKDVENIVAPAVDFDLDIYDRFYGVEMKTATDRTWPDLYQDSIIGKLSYDNMVEAYKNYDIFLNVNSIQNSKYMFSRRVYEVLASKTMVISGDSVGVREQVGDYLYISDAPEKTKNMLKVLLQNPLKLEREAKLAQRFIMENHTYRHRLEEMFDIVGMQYQKKEEKLVSVVAITNRPQFMDNIYENLSHQTYGNIEHIIILNNNDMNIKQWEKRFENLKNTRIFKVDEKNSLGTCLNFAVGKAKGEIIAKMDDDDYYAPNYLKDMVMSFDYTDASIVGKSTYLVHFEENNALVKRKIGTGEERYSNFVAGATLVFKKEVFEKLNGFDDRNTGEDTKFIEKALKNGYKIYSNDSYNFCVIRRKNKATHTWQITDDDMLKQGQTVAYTTDFATYVTI</sequence>